<dbReference type="InterPro" id="IPR004888">
    <property type="entry name" value="Glycoside_hydrolase_63"/>
</dbReference>
<accession>A0AA36JJC2</accession>
<feature type="chain" id="PRO_5041381347" description="Mannosylglycerate hydrolase MGH1-like glycoside hydrolase domain-containing protein" evidence="4">
    <location>
        <begin position="16"/>
        <end position="648"/>
    </location>
</feature>
<dbReference type="GO" id="GO:0009311">
    <property type="term" value="P:oligosaccharide metabolic process"/>
    <property type="evidence" value="ECO:0007669"/>
    <property type="project" value="InterPro"/>
</dbReference>
<dbReference type="InterPro" id="IPR054491">
    <property type="entry name" value="MGH1-like_GH"/>
</dbReference>
<dbReference type="PANTHER" id="PTHR10412:SF11">
    <property type="entry name" value="MANNOSYL-OLIGOSACCHARIDE GLUCOSIDASE"/>
    <property type="match status" value="1"/>
</dbReference>
<evidence type="ECO:0000256" key="1">
    <source>
        <dbReference type="ARBA" id="ARBA00010833"/>
    </source>
</evidence>
<dbReference type="InterPro" id="IPR012341">
    <property type="entry name" value="6hp_glycosidase-like_sf"/>
</dbReference>
<evidence type="ECO:0000259" key="5">
    <source>
        <dbReference type="Pfam" id="PF22422"/>
    </source>
</evidence>
<reference evidence="6" key="1">
    <citation type="submission" date="2023-08" db="EMBL/GenBank/DDBJ databases">
        <authorList>
            <person name="Chen Y."/>
            <person name="Shah S."/>
            <person name="Dougan E. K."/>
            <person name="Thang M."/>
            <person name="Chan C."/>
        </authorList>
    </citation>
    <scope>NUCLEOTIDE SEQUENCE</scope>
</reference>
<proteinExistence type="inferred from homology"/>
<keyword evidence="2" id="KW-0378">Hydrolase</keyword>
<comment type="caution">
    <text evidence="6">The sequence shown here is derived from an EMBL/GenBank/DDBJ whole genome shotgun (WGS) entry which is preliminary data.</text>
</comment>
<feature type="domain" description="Mannosylglycerate hydrolase MGH1-like glycoside hydrolase" evidence="5">
    <location>
        <begin position="293"/>
        <end position="629"/>
    </location>
</feature>
<dbReference type="Gene3D" id="1.50.10.10">
    <property type="match status" value="1"/>
</dbReference>
<evidence type="ECO:0000313" key="7">
    <source>
        <dbReference type="Proteomes" id="UP001178507"/>
    </source>
</evidence>
<evidence type="ECO:0000256" key="3">
    <source>
        <dbReference type="ARBA" id="ARBA00023295"/>
    </source>
</evidence>
<evidence type="ECO:0000256" key="2">
    <source>
        <dbReference type="ARBA" id="ARBA00022801"/>
    </source>
</evidence>
<dbReference type="GO" id="GO:0004573">
    <property type="term" value="F:Glc3Man9GlcNAc2 oligosaccharide glucosidase activity"/>
    <property type="evidence" value="ECO:0007669"/>
    <property type="project" value="InterPro"/>
</dbReference>
<dbReference type="Proteomes" id="UP001178507">
    <property type="component" value="Unassembled WGS sequence"/>
</dbReference>
<gene>
    <name evidence="6" type="ORF">EVOR1521_LOCUS28161</name>
</gene>
<evidence type="ECO:0000256" key="4">
    <source>
        <dbReference type="SAM" id="SignalP"/>
    </source>
</evidence>
<dbReference type="PANTHER" id="PTHR10412">
    <property type="entry name" value="MANNOSYL-OLIGOSACCHARIDE GLUCOSIDASE"/>
    <property type="match status" value="1"/>
</dbReference>
<organism evidence="6 7">
    <name type="scientific">Effrenium voratum</name>
    <dbReference type="NCBI Taxonomy" id="2562239"/>
    <lineage>
        <taxon>Eukaryota</taxon>
        <taxon>Sar</taxon>
        <taxon>Alveolata</taxon>
        <taxon>Dinophyceae</taxon>
        <taxon>Suessiales</taxon>
        <taxon>Symbiodiniaceae</taxon>
        <taxon>Effrenium</taxon>
    </lineage>
</organism>
<keyword evidence="3" id="KW-0326">Glycosidase</keyword>
<dbReference type="SUPFAM" id="SSF48208">
    <property type="entry name" value="Six-hairpin glycosidases"/>
    <property type="match status" value="1"/>
</dbReference>
<sequence>MLRWLCLAVVWPSLASILEWPDVLGNTWLFDQGSTFGYRPEADGQAAAIRGPAPDWSLGSNAVPLIRFQAWQEGGDQRVKETGTCYPGSILVTSKVSALQLSAHLAFDTANASLVKLTLQNAGPQAVLAKFSVTGLATNLSLQPSGVGFGLPATSTPCFSHPQYQSGSATFTRSLLLNGMLRPLGWNVTANSSSFRAMSDAIHIPAAGVASTFVVVSSVRAPPALTDAQDTALRFVQAIQRWEAYLDLVHGPRPGMAWVTVKSLMTLLGNWRVVPGRPSGVLPSYTGYQGGFWSWDTYKQAVGMAKFAPELAKDQLRLLVSARDGLGHIPDKVDRCGQGGGCSGKPPLLGWAVWEVAQYTHDHAFLREMYPIVVQFHRFWYAHRDVTGAGLCAWTEGMESGMDDGVRFLPAFAKSVTNTSTHVTTLDFWSIDLNAYLYYEKRLLSRMAMAQGLQEDARRWDAAAEALALKLQIFFVPMGDRNGFFSDVYFNGTALPIKGCEGFVALFSGVATLSQAGRVLKTLRDPDQFFLNFSLPTVSKDNPYFNPKGYWKGPTWVDQTWFAYAGLQGYAALAKEDSGSAEEFAWLASELKRKLFLGKGFTANDTTPLNEHYDPETGVPGGVTHFSWTAAHVLMWALEEDPEQAIWV</sequence>
<comment type="similarity">
    <text evidence="1">Belongs to the glycosyl hydrolase 63 family.</text>
</comment>
<dbReference type="GO" id="GO:0005789">
    <property type="term" value="C:endoplasmic reticulum membrane"/>
    <property type="evidence" value="ECO:0007669"/>
    <property type="project" value="TreeGrafter"/>
</dbReference>
<keyword evidence="4" id="KW-0732">Signal</keyword>
<dbReference type="InterPro" id="IPR008928">
    <property type="entry name" value="6-hairpin_glycosidase_sf"/>
</dbReference>
<evidence type="ECO:0000313" key="6">
    <source>
        <dbReference type="EMBL" id="CAJ1406111.1"/>
    </source>
</evidence>
<keyword evidence="7" id="KW-1185">Reference proteome</keyword>
<feature type="signal peptide" evidence="4">
    <location>
        <begin position="1"/>
        <end position="15"/>
    </location>
</feature>
<dbReference type="Pfam" id="PF22422">
    <property type="entry name" value="MGH1-like_GH"/>
    <property type="match status" value="1"/>
</dbReference>
<dbReference type="AlphaFoldDB" id="A0AA36JJC2"/>
<dbReference type="GO" id="GO:0006487">
    <property type="term" value="P:protein N-linked glycosylation"/>
    <property type="evidence" value="ECO:0007669"/>
    <property type="project" value="TreeGrafter"/>
</dbReference>
<protein>
    <recommendedName>
        <fullName evidence="5">Mannosylglycerate hydrolase MGH1-like glycoside hydrolase domain-containing protein</fullName>
    </recommendedName>
</protein>
<dbReference type="EMBL" id="CAUJNA010003616">
    <property type="protein sequence ID" value="CAJ1406111.1"/>
    <property type="molecule type" value="Genomic_DNA"/>
</dbReference>
<name>A0AA36JJC2_9DINO</name>